<gene>
    <name evidence="2" type="ORF">ENT87_05315</name>
</gene>
<keyword evidence="1" id="KW-0812">Transmembrane</keyword>
<evidence type="ECO:0000313" key="2">
    <source>
        <dbReference type="EMBL" id="HGN36947.1"/>
    </source>
</evidence>
<feature type="transmembrane region" description="Helical" evidence="1">
    <location>
        <begin position="508"/>
        <end position="534"/>
    </location>
</feature>
<protein>
    <recommendedName>
        <fullName evidence="3">Exosortase/archaeosortase family protein</fullName>
    </recommendedName>
</protein>
<organism evidence="2">
    <name type="scientific">Ignisphaera aggregans</name>
    <dbReference type="NCBI Taxonomy" id="334771"/>
    <lineage>
        <taxon>Archaea</taxon>
        <taxon>Thermoproteota</taxon>
        <taxon>Thermoprotei</taxon>
        <taxon>Desulfurococcales</taxon>
        <taxon>Desulfurococcaceae</taxon>
        <taxon>Ignisphaera</taxon>
    </lineage>
</organism>
<feature type="transmembrane region" description="Helical" evidence="1">
    <location>
        <begin position="128"/>
        <end position="147"/>
    </location>
</feature>
<feature type="transmembrane region" description="Helical" evidence="1">
    <location>
        <begin position="100"/>
        <end position="121"/>
    </location>
</feature>
<feature type="transmembrane region" description="Helical" evidence="1">
    <location>
        <begin position="275"/>
        <end position="294"/>
    </location>
</feature>
<keyword evidence="1" id="KW-0472">Membrane</keyword>
<keyword evidence="1" id="KW-1133">Transmembrane helix</keyword>
<feature type="transmembrane region" description="Helical" evidence="1">
    <location>
        <begin position="196"/>
        <end position="216"/>
    </location>
</feature>
<feature type="transmembrane region" description="Helical" evidence="1">
    <location>
        <begin position="228"/>
        <end position="248"/>
    </location>
</feature>
<dbReference type="InterPro" id="IPR019127">
    <property type="entry name" value="Exosortase"/>
</dbReference>
<accession>A0A7J3I8L1</accession>
<dbReference type="EMBL" id="DTAI01000150">
    <property type="protein sequence ID" value="HGN36947.1"/>
    <property type="molecule type" value="Genomic_DNA"/>
</dbReference>
<evidence type="ECO:0008006" key="3">
    <source>
        <dbReference type="Google" id="ProtNLM"/>
    </source>
</evidence>
<feature type="transmembrane region" description="Helical" evidence="1">
    <location>
        <begin position="47"/>
        <end position="67"/>
    </location>
</feature>
<evidence type="ECO:0000256" key="1">
    <source>
        <dbReference type="SAM" id="Phobius"/>
    </source>
</evidence>
<dbReference type="Pfam" id="PF09721">
    <property type="entry name" value="Exosortase_EpsH"/>
    <property type="match status" value="1"/>
</dbReference>
<name>A0A7J3I8L1_9CREN</name>
<reference evidence="2" key="1">
    <citation type="journal article" date="2020" name="mSystems">
        <title>Genome- and Community-Level Interaction Insights into Carbon Utilization and Element Cycling Functions of Hydrothermarchaeota in Hydrothermal Sediment.</title>
        <authorList>
            <person name="Zhou Z."/>
            <person name="Liu Y."/>
            <person name="Xu W."/>
            <person name="Pan J."/>
            <person name="Luo Z.H."/>
            <person name="Li M."/>
        </authorList>
    </citation>
    <scope>NUCLEOTIDE SEQUENCE [LARGE SCALE GENOMIC DNA]</scope>
    <source>
        <strain evidence="2">SpSt-618</strain>
    </source>
</reference>
<sequence length="551" mass="60759">MSDHNRLYKVLITLAVLAVLLITLYITHKNFLNVYIMVVLRTEVYSYILIAIPVSIAVLYKLAINYFEIEGLNILRLVGSITLFLFSVLFHVLGDIIDEFFLELKVLSLVCLFLLSLTLFFRPKSVSISYLSIALLLTFVPIPRQAIDFLSPTLTRAITSIVSAITSTHVIEFEGMLVLLVKDAAGVDHLFKTESIYGGVASVLSILTISPSIIYFALTSPAPKTKKIVYTAASIAIAVATVFVGNLLRLTLTIELTKHIGYDAALKFFNYTPPIIYVALATFLAIYTAIRLLSMPKIGKHDSSTTIRFVKPPPSLYLALAIYVTLLVAYNVVAPLISMAMLTQFSVSVSGLPQLLEKPATATLNSSNVLTLHSIPGPKISEALSVPDVRSISLNYSGTQFVGYIEIADTPTKFHGWYVCVTLQGFGIEKSWVEVSNTTIHHMIISKDISRLLLSYTVYRLILPEGVAYVRLSIMTPITEADLQERLERARDVIGNVRVVSDSTPHNVYIFDALVVSVNMFTAISIALLTLYIIGRSAEQKGIKILVGGHM</sequence>
<comment type="caution">
    <text evidence="2">The sequence shown here is derived from an EMBL/GenBank/DDBJ whole genome shotgun (WGS) entry which is preliminary data.</text>
</comment>
<feature type="transmembrane region" description="Helical" evidence="1">
    <location>
        <begin position="7"/>
        <end position="27"/>
    </location>
</feature>
<proteinExistence type="predicted"/>
<feature type="transmembrane region" description="Helical" evidence="1">
    <location>
        <begin position="315"/>
        <end position="342"/>
    </location>
</feature>
<feature type="transmembrane region" description="Helical" evidence="1">
    <location>
        <begin position="74"/>
        <end position="94"/>
    </location>
</feature>
<dbReference type="AlphaFoldDB" id="A0A7J3I8L1"/>